<organism evidence="1 2">
    <name type="scientific">Amphritea opalescens</name>
    <dbReference type="NCBI Taxonomy" id="2490544"/>
    <lineage>
        <taxon>Bacteria</taxon>
        <taxon>Pseudomonadati</taxon>
        <taxon>Pseudomonadota</taxon>
        <taxon>Gammaproteobacteria</taxon>
        <taxon>Oceanospirillales</taxon>
        <taxon>Oceanospirillaceae</taxon>
        <taxon>Amphritea</taxon>
    </lineage>
</organism>
<dbReference type="Proteomes" id="UP000283087">
    <property type="component" value="Unassembled WGS sequence"/>
</dbReference>
<keyword evidence="2" id="KW-1185">Reference proteome</keyword>
<proteinExistence type="predicted"/>
<accession>A0A430KW49</accession>
<evidence type="ECO:0000313" key="1">
    <source>
        <dbReference type="EMBL" id="RTE67719.1"/>
    </source>
</evidence>
<sequence length="74" mass="8488">MNRTIAATDAGFVLWPTFILSPLEGAPTLVANHAAKTLCRSRLWRRYYEAKANNCRGFWHFGAVREAHRILRES</sequence>
<name>A0A430KW49_9GAMM</name>
<protein>
    <submittedName>
        <fullName evidence="1">Uncharacterized protein</fullName>
    </submittedName>
</protein>
<dbReference type="RefSeq" id="WP_126156929.1">
    <property type="nucleotide sequence ID" value="NZ_RQXW01000001.1"/>
</dbReference>
<dbReference type="AlphaFoldDB" id="A0A430KW49"/>
<dbReference type="EMBL" id="RQXW01000001">
    <property type="protein sequence ID" value="RTE67719.1"/>
    <property type="molecule type" value="Genomic_DNA"/>
</dbReference>
<gene>
    <name evidence="1" type="ORF">EH243_01860</name>
</gene>
<reference evidence="1 2" key="1">
    <citation type="submission" date="2018-11" db="EMBL/GenBank/DDBJ databases">
        <title>The draft genome sequence of Amphritea opalescens ANRC-JH13T.</title>
        <authorList>
            <person name="Fang Z."/>
            <person name="Zhang Y."/>
            <person name="Han X."/>
        </authorList>
    </citation>
    <scope>NUCLEOTIDE SEQUENCE [LARGE SCALE GENOMIC DNA]</scope>
    <source>
        <strain evidence="1 2">ANRC-JH13</strain>
    </source>
</reference>
<evidence type="ECO:0000313" key="2">
    <source>
        <dbReference type="Proteomes" id="UP000283087"/>
    </source>
</evidence>
<comment type="caution">
    <text evidence="1">The sequence shown here is derived from an EMBL/GenBank/DDBJ whole genome shotgun (WGS) entry which is preliminary data.</text>
</comment>